<feature type="region of interest" description="Disordered" evidence="1">
    <location>
        <begin position="129"/>
        <end position="148"/>
    </location>
</feature>
<gene>
    <name evidence="2" type="ordered locus">Strop_2872</name>
</gene>
<evidence type="ECO:0000256" key="1">
    <source>
        <dbReference type="SAM" id="MobiDB-lite"/>
    </source>
</evidence>
<name>A4X8W2_SALTO</name>
<dbReference type="EMBL" id="CP000667">
    <property type="protein sequence ID" value="ABP55312.1"/>
    <property type="molecule type" value="Genomic_DNA"/>
</dbReference>
<protein>
    <submittedName>
        <fullName evidence="2">Uncharacterized protein</fullName>
    </submittedName>
</protein>
<organism evidence="2 3">
    <name type="scientific">Salinispora tropica (strain ATCC BAA-916 / DSM 44818 / JCM 13857 / NBRC 105044 / CNB-440)</name>
    <dbReference type="NCBI Taxonomy" id="369723"/>
    <lineage>
        <taxon>Bacteria</taxon>
        <taxon>Bacillati</taxon>
        <taxon>Actinomycetota</taxon>
        <taxon>Actinomycetes</taxon>
        <taxon>Micromonosporales</taxon>
        <taxon>Micromonosporaceae</taxon>
        <taxon>Salinispora</taxon>
    </lineage>
</organism>
<sequence>MAYRSTETALTAKCRRRAVNCRPILIKEDHRHQSKVPIPNALSDAWMYRRTSAQRTARPDCRSSLFQPLHSSSDRWLAGLIEQQRVGLAAVLHSAPVWPDHVGPLGQRVRRPGHGLGIKMTFSVVSRPSRSFHSASEGAPPRRDEVPARQLRLLRAARRPA</sequence>
<dbReference type="AlphaFoldDB" id="A4X8W2"/>
<keyword evidence="3" id="KW-1185">Reference proteome</keyword>
<evidence type="ECO:0000313" key="3">
    <source>
        <dbReference type="Proteomes" id="UP000000235"/>
    </source>
</evidence>
<proteinExistence type="predicted"/>
<evidence type="ECO:0000313" key="2">
    <source>
        <dbReference type="EMBL" id="ABP55312.1"/>
    </source>
</evidence>
<reference evidence="3" key="1">
    <citation type="journal article" date="2007" name="Proc. Natl. Acad. Sci. U.S.A.">
        <title>Genome sequencing reveals complex secondary metabolome in the marine actinomycete Salinispora tropica.</title>
        <authorList>
            <person name="Udwary D.W."/>
            <person name="Zeigler L."/>
            <person name="Asolkar R.N."/>
            <person name="Singan V."/>
            <person name="Lapidus A."/>
            <person name="Fenical W."/>
            <person name="Jensen P.R."/>
            <person name="Moore B.S."/>
        </authorList>
    </citation>
    <scope>NUCLEOTIDE SEQUENCE [LARGE SCALE GENOMIC DNA]</scope>
    <source>
        <strain evidence="3">ATCC BAA-916 / DSM 44818 / CNB-440</strain>
    </source>
</reference>
<dbReference type="KEGG" id="stp:Strop_2872"/>
<dbReference type="Proteomes" id="UP000000235">
    <property type="component" value="Chromosome"/>
</dbReference>
<dbReference type="HOGENOM" id="CLU_1642518_0_0_11"/>
<accession>A4X8W2</accession>